<dbReference type="GO" id="GO:0031177">
    <property type="term" value="F:phosphopantetheine binding"/>
    <property type="evidence" value="ECO:0007669"/>
    <property type="project" value="InterPro"/>
</dbReference>
<proteinExistence type="predicted"/>
<dbReference type="PROSITE" id="PS00012">
    <property type="entry name" value="PHOSPHOPANTETHEINE"/>
    <property type="match status" value="1"/>
</dbReference>
<accession>A0A9P7M8G5</accession>
<dbReference type="InterPro" id="IPR050091">
    <property type="entry name" value="PKS_NRPS_Biosynth_Enz"/>
</dbReference>
<gene>
    <name evidence="11" type="ORF">E4U60_004829</name>
</gene>
<dbReference type="Pfam" id="PF02801">
    <property type="entry name" value="Ketoacyl-synt_C"/>
    <property type="match status" value="1"/>
</dbReference>
<organism evidence="11 12">
    <name type="scientific">Claviceps pazoutovae</name>
    <dbReference type="NCBI Taxonomy" id="1649127"/>
    <lineage>
        <taxon>Eukaryota</taxon>
        <taxon>Fungi</taxon>
        <taxon>Dikarya</taxon>
        <taxon>Ascomycota</taxon>
        <taxon>Pezizomycotina</taxon>
        <taxon>Sordariomycetes</taxon>
        <taxon>Hypocreomycetidae</taxon>
        <taxon>Hypocreales</taxon>
        <taxon>Clavicipitaceae</taxon>
        <taxon>Claviceps</taxon>
    </lineage>
</organism>
<dbReference type="InterPro" id="IPR011032">
    <property type="entry name" value="GroES-like_sf"/>
</dbReference>
<keyword evidence="12" id="KW-1185">Reference proteome</keyword>
<feature type="domain" description="Ketosynthase family 3 (KS3)" evidence="9">
    <location>
        <begin position="4"/>
        <end position="429"/>
    </location>
</feature>
<dbReference type="InterPro" id="IPR056501">
    <property type="entry name" value="NAD-bd_HRPKS_sdrA"/>
</dbReference>
<dbReference type="InterPro" id="IPR016035">
    <property type="entry name" value="Acyl_Trfase/lysoPLipase"/>
</dbReference>
<dbReference type="Proteomes" id="UP000706124">
    <property type="component" value="Unassembled WGS sequence"/>
</dbReference>
<evidence type="ECO:0000256" key="1">
    <source>
        <dbReference type="ARBA" id="ARBA00022450"/>
    </source>
</evidence>
<dbReference type="InterPro" id="IPR013968">
    <property type="entry name" value="PKS_KR"/>
</dbReference>
<dbReference type="EMBL" id="SRPO01000401">
    <property type="protein sequence ID" value="KAG5933016.1"/>
    <property type="molecule type" value="Genomic_DNA"/>
</dbReference>
<dbReference type="Gene3D" id="3.40.366.10">
    <property type="entry name" value="Malonyl-Coenzyme A Acyl Carrier Protein, domain 2"/>
    <property type="match status" value="1"/>
</dbReference>
<evidence type="ECO:0000256" key="5">
    <source>
        <dbReference type="ARBA" id="ARBA00023002"/>
    </source>
</evidence>
<dbReference type="SMART" id="SM00827">
    <property type="entry name" value="PKS_AT"/>
    <property type="match status" value="1"/>
</dbReference>
<dbReference type="InterPro" id="IPR013154">
    <property type="entry name" value="ADH-like_N"/>
</dbReference>
<feature type="region of interest" description="C-terminal hotdog fold" evidence="7">
    <location>
        <begin position="1074"/>
        <end position="1237"/>
    </location>
</feature>
<dbReference type="Gene3D" id="3.30.70.3290">
    <property type="match status" value="1"/>
</dbReference>
<dbReference type="PANTHER" id="PTHR43775:SF13">
    <property type="entry name" value="POLYKETIDE SYNTHASE 1"/>
    <property type="match status" value="1"/>
</dbReference>
<dbReference type="Gene3D" id="1.10.1200.10">
    <property type="entry name" value="ACP-like"/>
    <property type="match status" value="1"/>
</dbReference>
<evidence type="ECO:0000259" key="8">
    <source>
        <dbReference type="PROSITE" id="PS50075"/>
    </source>
</evidence>
<feature type="domain" description="Carrier" evidence="8">
    <location>
        <begin position="2166"/>
        <end position="2243"/>
    </location>
</feature>
<dbReference type="PROSITE" id="PS50075">
    <property type="entry name" value="CARRIER"/>
    <property type="match status" value="1"/>
</dbReference>
<reference evidence="11 12" key="1">
    <citation type="journal article" date="2020" name="bioRxiv">
        <title>Whole genome comparisons of ergot fungi reveals the divergence and evolution of species within the genus Claviceps are the result of varying mechanisms driving genome evolution and host range expansion.</title>
        <authorList>
            <person name="Wyka S.A."/>
            <person name="Mondo S.J."/>
            <person name="Liu M."/>
            <person name="Dettman J."/>
            <person name="Nalam V."/>
            <person name="Broders K.D."/>
        </authorList>
    </citation>
    <scope>NUCLEOTIDE SEQUENCE [LARGE SCALE GENOMIC DNA]</scope>
    <source>
        <strain evidence="11 12">CCC 1485</strain>
    </source>
</reference>
<dbReference type="InterPro" id="IPR016036">
    <property type="entry name" value="Malonyl_transacylase_ACP-bd"/>
</dbReference>
<dbReference type="InterPro" id="IPR001227">
    <property type="entry name" value="Ac_transferase_dom_sf"/>
</dbReference>
<dbReference type="Pfam" id="PF00109">
    <property type="entry name" value="ketoacyl-synt"/>
    <property type="match status" value="1"/>
</dbReference>
<dbReference type="OrthoDB" id="329835at2759"/>
<dbReference type="InterPro" id="IPR006162">
    <property type="entry name" value="Ppantetheine_attach_site"/>
</dbReference>
<dbReference type="Pfam" id="PF08240">
    <property type="entry name" value="ADH_N"/>
    <property type="match status" value="1"/>
</dbReference>
<dbReference type="InterPro" id="IPR018201">
    <property type="entry name" value="Ketoacyl_synth_AS"/>
</dbReference>
<feature type="active site" description="Proton acceptor; for dehydratase activity" evidence="7">
    <location>
        <position position="946"/>
    </location>
</feature>
<dbReference type="Pfam" id="PF23297">
    <property type="entry name" value="ACP_SdgA_C"/>
    <property type="match status" value="1"/>
</dbReference>
<dbReference type="Pfam" id="PF08659">
    <property type="entry name" value="KR"/>
    <property type="match status" value="1"/>
</dbReference>
<dbReference type="SUPFAM" id="SSF47336">
    <property type="entry name" value="ACP-like"/>
    <property type="match status" value="1"/>
</dbReference>
<dbReference type="InterPro" id="IPR020843">
    <property type="entry name" value="ER"/>
</dbReference>
<keyword evidence="4" id="KW-0521">NADP</keyword>
<dbReference type="SUPFAM" id="SSF50129">
    <property type="entry name" value="GroES-like"/>
    <property type="match status" value="1"/>
</dbReference>
<evidence type="ECO:0000313" key="11">
    <source>
        <dbReference type="EMBL" id="KAG5933016.1"/>
    </source>
</evidence>
<dbReference type="PROSITE" id="PS52004">
    <property type="entry name" value="KS3_2"/>
    <property type="match status" value="1"/>
</dbReference>
<keyword evidence="1" id="KW-0596">Phosphopantetheine</keyword>
<dbReference type="CDD" id="cd05274">
    <property type="entry name" value="KR_FAS_SDR_x"/>
    <property type="match status" value="1"/>
</dbReference>
<dbReference type="InterPro" id="IPR036736">
    <property type="entry name" value="ACP-like_sf"/>
</dbReference>
<evidence type="ECO:0000256" key="3">
    <source>
        <dbReference type="ARBA" id="ARBA00022679"/>
    </source>
</evidence>
<keyword evidence="2" id="KW-0597">Phosphoprotein</keyword>
<comment type="caution">
    <text evidence="11">The sequence shown here is derived from an EMBL/GenBank/DDBJ whole genome shotgun (WGS) entry which is preliminary data.</text>
</comment>
<dbReference type="PROSITE" id="PS00606">
    <property type="entry name" value="KS3_1"/>
    <property type="match status" value="1"/>
</dbReference>
<dbReference type="SMART" id="SM00825">
    <property type="entry name" value="PKS_KS"/>
    <property type="match status" value="1"/>
</dbReference>
<evidence type="ECO:0000259" key="10">
    <source>
        <dbReference type="PROSITE" id="PS52019"/>
    </source>
</evidence>
<feature type="region of interest" description="N-terminal hotdog fold" evidence="7">
    <location>
        <begin position="914"/>
        <end position="1052"/>
    </location>
</feature>
<dbReference type="Gene3D" id="3.90.180.10">
    <property type="entry name" value="Medium-chain alcohol dehydrogenases, catalytic domain"/>
    <property type="match status" value="1"/>
</dbReference>
<dbReference type="SUPFAM" id="SSF53901">
    <property type="entry name" value="Thiolase-like"/>
    <property type="match status" value="1"/>
</dbReference>
<name>A0A9P7M8G5_9HYPO</name>
<dbReference type="InterPro" id="IPR036291">
    <property type="entry name" value="NAD(P)-bd_dom_sf"/>
</dbReference>
<dbReference type="PROSITE" id="PS52019">
    <property type="entry name" value="PKS_MFAS_DH"/>
    <property type="match status" value="1"/>
</dbReference>
<evidence type="ECO:0000256" key="7">
    <source>
        <dbReference type="PROSITE-ProRule" id="PRU01363"/>
    </source>
</evidence>
<dbReference type="InterPro" id="IPR032821">
    <property type="entry name" value="PKS_assoc"/>
</dbReference>
<dbReference type="InterPro" id="IPR013149">
    <property type="entry name" value="ADH-like_C"/>
</dbReference>
<evidence type="ECO:0000256" key="2">
    <source>
        <dbReference type="ARBA" id="ARBA00022553"/>
    </source>
</evidence>
<dbReference type="SMART" id="SM00822">
    <property type="entry name" value="PKS_KR"/>
    <property type="match status" value="1"/>
</dbReference>
<dbReference type="Pfam" id="PF00107">
    <property type="entry name" value="ADH_zinc_N"/>
    <property type="match status" value="1"/>
</dbReference>
<feature type="active site" description="Proton donor; for dehydratase activity" evidence="7">
    <location>
        <position position="1142"/>
    </location>
</feature>
<dbReference type="SMART" id="SM00826">
    <property type="entry name" value="PKS_DH"/>
    <property type="match status" value="1"/>
</dbReference>
<dbReference type="GO" id="GO:0030639">
    <property type="term" value="P:polyketide biosynthetic process"/>
    <property type="evidence" value="ECO:0007669"/>
    <property type="project" value="UniProtKB-ARBA"/>
</dbReference>
<protein>
    <submittedName>
        <fullName evidence="11">Type I Iterative PKS</fullName>
    </submittedName>
</protein>
<dbReference type="Gene3D" id="3.40.50.720">
    <property type="entry name" value="NAD(P)-binding Rossmann-like Domain"/>
    <property type="match status" value="1"/>
</dbReference>
<dbReference type="Pfam" id="PF23114">
    <property type="entry name" value="NAD-bd_HRPKS_sdrA"/>
    <property type="match status" value="1"/>
</dbReference>
<dbReference type="InterPro" id="IPR020841">
    <property type="entry name" value="PKS_Beta-ketoAc_synthase_dom"/>
</dbReference>
<evidence type="ECO:0000256" key="6">
    <source>
        <dbReference type="ARBA" id="ARBA00023268"/>
    </source>
</evidence>
<evidence type="ECO:0000313" key="12">
    <source>
        <dbReference type="Proteomes" id="UP000706124"/>
    </source>
</evidence>
<dbReference type="InterPro" id="IPR020807">
    <property type="entry name" value="PKS_DH"/>
</dbReference>
<dbReference type="GO" id="GO:0004315">
    <property type="term" value="F:3-oxoacyl-[acyl-carrier-protein] synthase activity"/>
    <property type="evidence" value="ECO:0007669"/>
    <property type="project" value="InterPro"/>
</dbReference>
<keyword evidence="5" id="KW-0560">Oxidoreductase</keyword>
<dbReference type="InterPro" id="IPR049900">
    <property type="entry name" value="PKS_mFAS_DH"/>
</dbReference>
<dbReference type="GO" id="GO:0016491">
    <property type="term" value="F:oxidoreductase activity"/>
    <property type="evidence" value="ECO:0007669"/>
    <property type="project" value="UniProtKB-KW"/>
</dbReference>
<dbReference type="InterPro" id="IPR042104">
    <property type="entry name" value="PKS_dehydratase_sf"/>
</dbReference>
<dbReference type="Pfam" id="PF16197">
    <property type="entry name" value="KAsynt_C_assoc"/>
    <property type="match status" value="1"/>
</dbReference>
<dbReference type="Pfam" id="PF21089">
    <property type="entry name" value="PKS_DH_N"/>
    <property type="match status" value="1"/>
</dbReference>
<sequence>MTTPKKIAIVGMSCRLSGDVSTPEDLWTMISRSRDGWGPIPESRFSTDAYYHPNPQKNGCFNTKSGYYMNQDLSQFDAPFFNITEQEAMAMDPQQRQLLECAYEALESAGIPKETISGASVGVFVGATSSSYRMGTLRDLNQVPLFDSTGNHQSIQAARISHYFNLRGPCLSIDTACSSSLYALHVAVQSLRAGEIDSAIVAGCSLHLQPDDMVSMSMLGIFNNHGKTFSFDHRAKSGFARGEGVGCLVLKPLDTALKDNDKIRCIITNTGTNQDGKTIGLSTPSGEAQEELIRQVYERASISPQDTGYVEAHGTGTKVGDPIEASALNRVFGDGRTKRAPLYIGSVKSNVGHLENASGIISIIKACLMLEKGFILPNVNFEKANEAIPLEAWHMKVPVNLRPWPKDKRFISINNFGFGGSNAHVVLERLPPSLTRLPSSTRDNPKLFTLCANDEVSVIKMASHLSIYLEQHPEIFERRIFNDIAYTLCERRSQFPWRVAITASSCNELAMSLNSVASRPKRALSSNPKVAFVYTGQGAQWAQMGHELLETYPVFSRTIHNAAYCLEKLHAGFSLLDEITKPKEDSKLGLGLAYLSQPCCTAVQLALTDLLSSWGVKPDMVIGHSSGEIVAAYAAGAITLDDAMSAAYHRGQMGELLKKRHPHVQGAMLAVVSDARNIQQQLKLLGLNGLTAACHNSPESTTVSGDEVEIDHLSAELERHNAFNRKLRVDVAYHSPHMKFVADDYLESIKAIIPRDFYPNVAFYSSLHGRVIKSKELGPSYWVNNLTEPVLFSPAVTNMYEEEKPQILIEIGPHSALEGPIKQILRSISPQAAGEVKYLPTLIRNRNSCIALLNLAGHLFIHGHSIHFDEINQTKVTQSPTLITDFPPYPWSGRSYWYESRASHQHRLKPFPRHDILGLLDCNYTDSELTWRNVLSVDEIPWLKDHRMQSLVTFPLAGYLCMAVEAACQRAQLRHVQPSHMSSFHLREVEASKALIMDSVSQYETVVSLRPYTEGTRSLSNDWDEFFISSWAPNRGWLQHCRGLVRVKKLLGPNPVNESRFQSAHHRRAKAHAQHQVSVPTDVIYTELAARGAGYGPAFINKADDVSLGKNYSFGSISKPDTASYMHSGYETVSKVPISFMDLIFQFTFPLLGAGSGTMPSLFMPSAIKDIEISMSFPNIQEEKLEAIAYGHWNRFSSGSSPESVEFAVDGWHASCAEPVVTMSGFKMSPIIDETGEHQGPRSLCYKIEWRPLGSSSSSSMCAANSESQMSGCLTKGIAHAKEMESDISASIRENYVQSGVHIEPASSQKAGLSMHMNGSTGTNYVIEHCLSGLPAAPLHEKKTQLVLVTDRVEEDQMITSLVLIARQRLGVEAKICSFTHVRPNPSSHYICLDELDYSLISGMTEANFSTLKSLLLDTSSVLWVTLGAYCAALNPDRNLAQGIFRSVRSETQGALATLDLDPRSQLDVSSKADLVIRAFESYNKSSQDTAPLDFEFHEREGQLFVPRVVMDETLNRHIFHTTQPSVAYAQKFQQGERRLKMMVGTSGALDSLFWTDDSECVLASDEIEICVAYTGINFKDVMIAMGQLSSPYIGIECSGVVARIGSNVSSIAVGDRVCAVSMGAYSAFARSLASSAVVIPRDMPLAVAATIPVVYCTAYYGIIELARLRAGESILIHAASGGVGQASIQLAQMVGAVIYATVGTAKKKQLLVNTYGIPESHVFYSRDAEFGPAIRYVTNGRGVDVIINSLAGDLLRESWASLAPFGRFIEIGKRDITSNSRLDMFKFDSNCTFSSVDLTIVAAERPQLMSRIMRSVMDLIIRGVIQPIGPVIERSIEEVESSLRMLQSGKTSGKLVVDHIQPARIKATHYMPASSTIRKDATYLIIGGTGGIGGAIAGQFVNQGAGHLVLLSRSGRWTADIAKLAEVVKASGSHIHVMKCDVGDEESVSLLLSKIRKSLPPVRGIVHAAMVLKDILFENMTFQDYQEVVRSKISGTLHLDKALDNEDVDFFVLLSSVAGIVGNRGQAAYSGANTFLDAFARYRRQRGLAAISLNLTAVEDVGYLASNASRKKEVLRNISGGSMSEKEVLALVDAALTGKICDAQSITGLDLTAPTSLPFWIDDGKFSILREKALASGVGSESAISVSMSLAERLKCVKSLNEAIEMVASHLGSKLASILMMAPEDMEAQKSSMSITAFGLDSLNAIELRNWIGKELQAHLQVLELLTSGRLKDLAALVLNKSRLDGAWTEKRS</sequence>
<dbReference type="PANTHER" id="PTHR43775">
    <property type="entry name" value="FATTY ACID SYNTHASE"/>
    <property type="match status" value="1"/>
</dbReference>
<dbReference type="GO" id="GO:0004312">
    <property type="term" value="F:fatty acid synthase activity"/>
    <property type="evidence" value="ECO:0007669"/>
    <property type="project" value="TreeGrafter"/>
</dbReference>
<dbReference type="Gene3D" id="3.40.47.10">
    <property type="match status" value="1"/>
</dbReference>
<dbReference type="CDD" id="cd00833">
    <property type="entry name" value="PKS"/>
    <property type="match status" value="1"/>
</dbReference>
<keyword evidence="3" id="KW-0808">Transferase</keyword>
<dbReference type="InterPro" id="IPR020806">
    <property type="entry name" value="PKS_PP-bd"/>
</dbReference>
<dbReference type="InterPro" id="IPR016039">
    <property type="entry name" value="Thiolase-like"/>
</dbReference>
<dbReference type="GO" id="GO:1901336">
    <property type="term" value="P:lactone biosynthetic process"/>
    <property type="evidence" value="ECO:0007669"/>
    <property type="project" value="UniProtKB-ARBA"/>
</dbReference>
<dbReference type="InterPro" id="IPR057326">
    <property type="entry name" value="KR_dom"/>
</dbReference>
<dbReference type="SMART" id="SM00823">
    <property type="entry name" value="PKS_PP"/>
    <property type="match status" value="1"/>
</dbReference>
<dbReference type="CDD" id="cd05195">
    <property type="entry name" value="enoyl_red"/>
    <property type="match status" value="1"/>
</dbReference>
<dbReference type="InterPro" id="IPR014030">
    <property type="entry name" value="Ketoacyl_synth_N"/>
</dbReference>
<dbReference type="SUPFAM" id="SSF51735">
    <property type="entry name" value="NAD(P)-binding Rossmann-fold domains"/>
    <property type="match status" value="2"/>
</dbReference>
<dbReference type="SUPFAM" id="SSF55048">
    <property type="entry name" value="Probable ACP-binding domain of malonyl-CoA ACP transacylase"/>
    <property type="match status" value="1"/>
</dbReference>
<dbReference type="FunFam" id="3.40.50.720:FF:000209">
    <property type="entry name" value="Polyketide synthase Pks12"/>
    <property type="match status" value="1"/>
</dbReference>
<keyword evidence="6" id="KW-0511">Multifunctional enzyme</keyword>
<dbReference type="InterPro" id="IPR014043">
    <property type="entry name" value="Acyl_transferase_dom"/>
</dbReference>
<dbReference type="InterPro" id="IPR014031">
    <property type="entry name" value="Ketoacyl_synth_C"/>
</dbReference>
<evidence type="ECO:0000259" key="9">
    <source>
        <dbReference type="PROSITE" id="PS52004"/>
    </source>
</evidence>
<dbReference type="SUPFAM" id="SSF52151">
    <property type="entry name" value="FabD/lysophospholipase-like"/>
    <property type="match status" value="1"/>
</dbReference>
<dbReference type="Pfam" id="PF00698">
    <property type="entry name" value="Acyl_transf_1"/>
    <property type="match status" value="1"/>
</dbReference>
<dbReference type="Gene3D" id="3.10.129.110">
    <property type="entry name" value="Polyketide synthase dehydratase"/>
    <property type="match status" value="1"/>
</dbReference>
<evidence type="ECO:0000256" key="4">
    <source>
        <dbReference type="ARBA" id="ARBA00022857"/>
    </source>
</evidence>
<dbReference type="SMART" id="SM00829">
    <property type="entry name" value="PKS_ER"/>
    <property type="match status" value="1"/>
</dbReference>
<feature type="domain" description="PKS/mFAS DH" evidence="10">
    <location>
        <begin position="914"/>
        <end position="1237"/>
    </location>
</feature>
<dbReference type="InterPro" id="IPR009081">
    <property type="entry name" value="PP-bd_ACP"/>
</dbReference>
<dbReference type="GO" id="GO:0006633">
    <property type="term" value="P:fatty acid biosynthetic process"/>
    <property type="evidence" value="ECO:0007669"/>
    <property type="project" value="InterPro"/>
</dbReference>
<dbReference type="InterPro" id="IPR049552">
    <property type="entry name" value="PKS_DH_N"/>
</dbReference>